<reference evidence="2" key="1">
    <citation type="submission" date="2022-03" db="EMBL/GenBank/DDBJ databases">
        <title>Draft genome sequence of Aduncisulcus paluster, a free-living microaerophilic Fornicata.</title>
        <authorList>
            <person name="Yuyama I."/>
            <person name="Kume K."/>
            <person name="Tamura T."/>
            <person name="Inagaki Y."/>
            <person name="Hashimoto T."/>
        </authorList>
    </citation>
    <scope>NUCLEOTIDE SEQUENCE</scope>
    <source>
        <strain evidence="2">NY0171</strain>
    </source>
</reference>
<keyword evidence="3" id="KW-1185">Reference proteome</keyword>
<feature type="compositionally biased region" description="Low complexity" evidence="1">
    <location>
        <begin position="171"/>
        <end position="197"/>
    </location>
</feature>
<dbReference type="Proteomes" id="UP001057375">
    <property type="component" value="Unassembled WGS sequence"/>
</dbReference>
<feature type="compositionally biased region" description="Basic and acidic residues" evidence="1">
    <location>
        <begin position="57"/>
        <end position="148"/>
    </location>
</feature>
<feature type="region of interest" description="Disordered" evidence="1">
    <location>
        <begin position="297"/>
        <end position="324"/>
    </location>
</feature>
<name>A0ABQ5KRI3_9EUKA</name>
<gene>
    <name evidence="2" type="ORF">ADUPG1_007921</name>
</gene>
<protein>
    <submittedName>
        <fullName evidence="2">Uncharacterized protein</fullName>
    </submittedName>
</protein>
<feature type="compositionally biased region" description="Low complexity" evidence="1">
    <location>
        <begin position="932"/>
        <end position="943"/>
    </location>
</feature>
<evidence type="ECO:0000313" key="3">
    <source>
        <dbReference type="Proteomes" id="UP001057375"/>
    </source>
</evidence>
<evidence type="ECO:0000256" key="1">
    <source>
        <dbReference type="SAM" id="MobiDB-lite"/>
    </source>
</evidence>
<dbReference type="EMBL" id="BQXS01010833">
    <property type="protein sequence ID" value="GKT34591.1"/>
    <property type="molecule type" value="Genomic_DNA"/>
</dbReference>
<feature type="compositionally biased region" description="Polar residues" evidence="1">
    <location>
        <begin position="862"/>
        <end position="881"/>
    </location>
</feature>
<feature type="region of interest" description="Disordered" evidence="1">
    <location>
        <begin position="854"/>
        <end position="901"/>
    </location>
</feature>
<feature type="compositionally biased region" description="Low complexity" evidence="1">
    <location>
        <begin position="239"/>
        <end position="265"/>
    </location>
</feature>
<proteinExistence type="predicted"/>
<evidence type="ECO:0000313" key="2">
    <source>
        <dbReference type="EMBL" id="GKT34591.1"/>
    </source>
</evidence>
<feature type="region of interest" description="Disordered" evidence="1">
    <location>
        <begin position="915"/>
        <end position="972"/>
    </location>
</feature>
<feature type="compositionally biased region" description="Basic and acidic residues" evidence="1">
    <location>
        <begin position="917"/>
        <end position="927"/>
    </location>
</feature>
<organism evidence="2 3">
    <name type="scientific">Aduncisulcus paluster</name>
    <dbReference type="NCBI Taxonomy" id="2918883"/>
    <lineage>
        <taxon>Eukaryota</taxon>
        <taxon>Metamonada</taxon>
        <taxon>Carpediemonas-like organisms</taxon>
        <taxon>Aduncisulcus</taxon>
    </lineage>
</organism>
<feature type="compositionally biased region" description="Basic and acidic residues" evidence="1">
    <location>
        <begin position="267"/>
        <end position="283"/>
    </location>
</feature>
<comment type="caution">
    <text evidence="2">The sequence shown here is derived from an EMBL/GenBank/DDBJ whole genome shotgun (WGS) entry which is preliminary data.</text>
</comment>
<feature type="region of interest" description="Disordered" evidence="1">
    <location>
        <begin position="46"/>
        <end position="197"/>
    </location>
</feature>
<sequence>MRMVEQEVEAREREIDLLEKALADLEGKNQELRDAILDLEKKAEEFEQLVPAETDDSAEKERKDLERQAVIKAREERQKRREKEREREEAAKKLREEEKKKRELEREERAKQKKLHEDEVKRRMQHLKEEREEAKRVREQELREKQRELSQSISRAQARVKSRGGTGGSAGSSRKGARSSQRSAQASRTSGAASSVRRLLSSLNSQVQSLATVSDEDVMERNLEHHEWMEDAKRRRSRNSGSSQRNGGFSTRSRGSDSVRSSQSRQAYDHRSGRPDSFRDHHSSSFHLTSSQFIPQQGESMDMDGNSLSGEQVPNQFGSFKYNTPRRDDLDGATGHGMGGMGDDGFQRGVMGPGVSQGANNIHAFNDGLVFVTKLAHNQYQHAQAVVMSLLEKIQRVREMKLEIEGKRERGEESDESVDPQIMHFSSDLISFAEGLLEGTMRRRGSESDGEWDADRMLKMVAEGAPSTGASGEQGIHSFETGLMNKHILSVTHPTIPEDGNISHGFTHMKVPSLSSSAYVPEGQSHHWNIFSYIARVYKSDGQLVKLISDTEKKKKDHLREAAMISNMLNDEEKLRGICCEANENMNERGHKLKYASTKQNIVSTFERLQAAHLNKASFWNRRIAAIRSTRIRLLLMALDQVVVLSNVSYPLLYGGSNVLSSQSPKRQRVMGCGFKSTVPNVYSRFLPPPNLQLDSSGSSFQSHQPGTSHISSIHARLSNGTRPMTYSSSSSSYADRTRTSSIHDVYSNNDGLPYVVGVGMDSKTRTSMTERSVAKNRPLLSIFDSGGGKNLLGKEEDLTINSLTDFTSSRAHGQLPSSSRGICSSPSGEFATMEQEALLERSSRTVTKGIHLDDGALKGSSHASSGNSNLKVSVHGSNPYHSPHHSLGASGRIKPMSASKPTSLISTVIMEEEGDRELTSDGHQSGDRTYSGSSQNRSSLGSAKPKVGSIFGVNPRPVRLPKIANNKTKKK</sequence>
<accession>A0ABQ5KRI3</accession>
<feature type="compositionally biased region" description="Polar residues" evidence="1">
    <location>
        <begin position="306"/>
        <end position="322"/>
    </location>
</feature>
<feature type="region of interest" description="Disordered" evidence="1">
    <location>
        <begin position="225"/>
        <end position="284"/>
    </location>
</feature>